<keyword evidence="6 8" id="KW-1133">Transmembrane helix</keyword>
<gene>
    <name evidence="9" type="ORF">HYG85_02045</name>
</gene>
<evidence type="ECO:0000256" key="3">
    <source>
        <dbReference type="ARBA" id="ARBA00022448"/>
    </source>
</evidence>
<dbReference type="AlphaFoldDB" id="A0A8J8SAN1"/>
<dbReference type="InterPro" id="IPR000060">
    <property type="entry name" value="BCCT_transptr"/>
</dbReference>
<keyword evidence="3" id="KW-0813">Transport</keyword>
<feature type="transmembrane region" description="Helical" evidence="8">
    <location>
        <begin position="238"/>
        <end position="259"/>
    </location>
</feature>
<organism evidence="9 10">
    <name type="scientific">Vallitalea guaymasensis</name>
    <dbReference type="NCBI Taxonomy" id="1185412"/>
    <lineage>
        <taxon>Bacteria</taxon>
        <taxon>Bacillati</taxon>
        <taxon>Bacillota</taxon>
        <taxon>Clostridia</taxon>
        <taxon>Lachnospirales</taxon>
        <taxon>Vallitaleaceae</taxon>
        <taxon>Vallitalea</taxon>
    </lineage>
</organism>
<feature type="transmembrane region" description="Helical" evidence="8">
    <location>
        <begin position="483"/>
        <end position="506"/>
    </location>
</feature>
<accession>A0A8J8SAN1</accession>
<dbReference type="GO" id="GO:0005886">
    <property type="term" value="C:plasma membrane"/>
    <property type="evidence" value="ECO:0007669"/>
    <property type="project" value="UniProtKB-SubCell"/>
</dbReference>
<keyword evidence="10" id="KW-1185">Reference proteome</keyword>
<keyword evidence="5 8" id="KW-0812">Transmembrane</keyword>
<feature type="transmembrane region" description="Helical" evidence="8">
    <location>
        <begin position="357"/>
        <end position="381"/>
    </location>
</feature>
<dbReference type="EMBL" id="CP058561">
    <property type="protein sequence ID" value="QUH27759.1"/>
    <property type="molecule type" value="Genomic_DNA"/>
</dbReference>
<evidence type="ECO:0000313" key="10">
    <source>
        <dbReference type="Proteomes" id="UP000677305"/>
    </source>
</evidence>
<dbReference type="NCBIfam" id="TIGR00842">
    <property type="entry name" value="bcct"/>
    <property type="match status" value="1"/>
</dbReference>
<evidence type="ECO:0000313" key="9">
    <source>
        <dbReference type="EMBL" id="QUH27759.1"/>
    </source>
</evidence>
<dbReference type="PANTHER" id="PTHR30047:SF7">
    <property type="entry name" value="HIGH-AFFINITY CHOLINE TRANSPORT PROTEIN"/>
    <property type="match status" value="1"/>
</dbReference>
<evidence type="ECO:0000256" key="1">
    <source>
        <dbReference type="ARBA" id="ARBA00004651"/>
    </source>
</evidence>
<evidence type="ECO:0000256" key="7">
    <source>
        <dbReference type="ARBA" id="ARBA00023136"/>
    </source>
</evidence>
<dbReference type="RefSeq" id="WP_212692076.1">
    <property type="nucleotide sequence ID" value="NZ_CP058561.1"/>
</dbReference>
<evidence type="ECO:0000256" key="8">
    <source>
        <dbReference type="SAM" id="Phobius"/>
    </source>
</evidence>
<feature type="transmembrane region" description="Helical" evidence="8">
    <location>
        <begin position="459"/>
        <end position="477"/>
    </location>
</feature>
<feature type="transmembrane region" description="Helical" evidence="8">
    <location>
        <begin position="327"/>
        <end position="345"/>
    </location>
</feature>
<sequence>MEKKDLSKQLYSRNFKKWGFDMNLFVSIVSAILVLGFIIFTIAKPTLSAETFSGINDSLNKNFNWLYVLTINLSFIFLLVVGISKLGRIRLGGFNAKPEYSNFSWYAMLFSAGIGIGIFFYGVAEPIYHLDIPQELQSGSTYDNFKMMFMHWGAHAWALYGLVAVGLGYFAYNKKLPFSFRSLFYPLIKDKIFGIWGDIIDTFAVLAVLFGLATSLGLGANQINSGMNYVFGIPINSTVQIILIVVITFIATLSVVSGISKGIKLLSQANTIISGVLLVAILLIGPTVYILSTYMSSIGLYIKEFFHVGFFTATTPDGVAWQGSWTVFYWAWWISWTPFVGTFIARISKGRTIREIAIGTVALPTIIITIAMTILGASGVYTNTLYDGVIKKAIDSNIATAMFEMFKYLIESPALQMVFSFVAIIAIVLFFVTSSDSGSLVVDNLTSGGKQDSPKTQRVFWALMEGLIALSVLLLGGEDALKTIQSAVVITGLPFAILLIIMMYSLSKELKKSYKKHEYNTILKLKRRMDKLDDDVDYK</sequence>
<feature type="transmembrane region" description="Helical" evidence="8">
    <location>
        <begin position="20"/>
        <end position="43"/>
    </location>
</feature>
<dbReference type="KEGG" id="vgu:HYG85_02045"/>
<feature type="transmembrane region" description="Helical" evidence="8">
    <location>
        <begin position="271"/>
        <end position="291"/>
    </location>
</feature>
<feature type="transmembrane region" description="Helical" evidence="8">
    <location>
        <begin position="103"/>
        <end position="124"/>
    </location>
</feature>
<evidence type="ECO:0000256" key="4">
    <source>
        <dbReference type="ARBA" id="ARBA00022475"/>
    </source>
</evidence>
<keyword evidence="4" id="KW-1003">Cell membrane</keyword>
<evidence type="ECO:0000256" key="5">
    <source>
        <dbReference type="ARBA" id="ARBA00022692"/>
    </source>
</evidence>
<dbReference type="Proteomes" id="UP000677305">
    <property type="component" value="Chromosome"/>
</dbReference>
<dbReference type="PROSITE" id="PS01303">
    <property type="entry name" value="BCCT"/>
    <property type="match status" value="1"/>
</dbReference>
<dbReference type="GO" id="GO:0022857">
    <property type="term" value="F:transmembrane transporter activity"/>
    <property type="evidence" value="ECO:0007669"/>
    <property type="project" value="InterPro"/>
</dbReference>
<dbReference type="PANTHER" id="PTHR30047">
    <property type="entry name" value="HIGH-AFFINITY CHOLINE TRANSPORT PROTEIN-RELATED"/>
    <property type="match status" value="1"/>
</dbReference>
<feature type="transmembrane region" description="Helical" evidence="8">
    <location>
        <begin position="63"/>
        <end position="83"/>
    </location>
</feature>
<dbReference type="InterPro" id="IPR018093">
    <property type="entry name" value="BCCT_CS"/>
</dbReference>
<evidence type="ECO:0000256" key="2">
    <source>
        <dbReference type="ARBA" id="ARBA00005658"/>
    </source>
</evidence>
<keyword evidence="7 8" id="KW-0472">Membrane</keyword>
<comment type="similarity">
    <text evidence="2">Belongs to the BCCT transporter (TC 2.A.15) family.</text>
</comment>
<feature type="transmembrane region" description="Helical" evidence="8">
    <location>
        <begin position="414"/>
        <end position="432"/>
    </location>
</feature>
<dbReference type="Pfam" id="PF02028">
    <property type="entry name" value="BCCT"/>
    <property type="match status" value="1"/>
</dbReference>
<protein>
    <submittedName>
        <fullName evidence="9">BCCT family transporter</fullName>
    </submittedName>
</protein>
<evidence type="ECO:0000256" key="6">
    <source>
        <dbReference type="ARBA" id="ARBA00022989"/>
    </source>
</evidence>
<feature type="transmembrane region" description="Helical" evidence="8">
    <location>
        <begin position="152"/>
        <end position="172"/>
    </location>
</feature>
<name>A0A8J8SAN1_9FIRM</name>
<comment type="subcellular location">
    <subcellularLocation>
        <location evidence="1">Cell membrane</location>
        <topology evidence="1">Multi-pass membrane protein</topology>
    </subcellularLocation>
</comment>
<reference evidence="9 10" key="1">
    <citation type="submission" date="2020-07" db="EMBL/GenBank/DDBJ databases">
        <title>Vallitalea guaymasensis genome.</title>
        <authorList>
            <person name="Postec A."/>
        </authorList>
    </citation>
    <scope>NUCLEOTIDE SEQUENCE [LARGE SCALE GENOMIC DNA]</scope>
    <source>
        <strain evidence="9 10">Ra1766G1</strain>
    </source>
</reference>
<feature type="transmembrane region" description="Helical" evidence="8">
    <location>
        <begin position="193"/>
        <end position="218"/>
    </location>
</feature>
<proteinExistence type="inferred from homology"/>